<dbReference type="GO" id="GO:0005975">
    <property type="term" value="P:carbohydrate metabolic process"/>
    <property type="evidence" value="ECO:0007669"/>
    <property type="project" value="InterPro"/>
</dbReference>
<proteinExistence type="inferred from homology"/>
<dbReference type="Proteomes" id="UP000287394">
    <property type="component" value="Chromosome"/>
</dbReference>
<dbReference type="AlphaFoldDB" id="A0A402D5I0"/>
<dbReference type="PANTHER" id="PTHR22925:SF3">
    <property type="entry name" value="GLYCOSYL HYDROLASE FAMILY PROTEIN 43"/>
    <property type="match status" value="1"/>
</dbReference>
<dbReference type="CDD" id="cd18821">
    <property type="entry name" value="GH43_Pc3Gal43A-like"/>
    <property type="match status" value="1"/>
</dbReference>
<dbReference type="KEGG" id="ccot:CCAX7_18700"/>
<sequence>MMRHLFALCALAAVGALACAAGVSAKPQTIHPGELWPDDRGNHVQAHGGGILKQGKTYYWFGEYRSRDNDPNLRYVGCYSSQDLVHWKFHEPALKLADPENLGERWVLERPKVFYNARTKMYIMYFHLDSGNYSLARVGIATSKKADRDYKYLKSFRPLGQISRDIGQFVDDDGSAYLIFEDRPNGFHIARLSDDYLTVERDVCLIPMHMEGGAVVHYQGLYYAIGSALTGWNPNPNKYATATSLAGPWSEFKDIAPPEANTYGAQSTMMLKVVGPKATTVIFMGDLWKPKTQWDSRYLWMPVEIGDGKLTLPSPHDWTLDVKTGEAEIVSATPPAAPAAPSP</sequence>
<dbReference type="InterPro" id="IPR023296">
    <property type="entry name" value="Glyco_hydro_beta-prop_sf"/>
</dbReference>
<evidence type="ECO:0000256" key="3">
    <source>
        <dbReference type="ARBA" id="ARBA00023295"/>
    </source>
</evidence>
<dbReference type="GO" id="GO:0004553">
    <property type="term" value="F:hydrolase activity, hydrolyzing O-glycosyl compounds"/>
    <property type="evidence" value="ECO:0007669"/>
    <property type="project" value="InterPro"/>
</dbReference>
<keyword evidence="3 4" id="KW-0326">Glycosidase</keyword>
<keyword evidence="6" id="KW-1185">Reference proteome</keyword>
<dbReference type="Gene3D" id="2.115.10.20">
    <property type="entry name" value="Glycosyl hydrolase domain, family 43"/>
    <property type="match status" value="1"/>
</dbReference>
<name>A0A402D5I0_9BACT</name>
<comment type="similarity">
    <text evidence="1 4">Belongs to the glycosyl hydrolase 43 family.</text>
</comment>
<evidence type="ECO:0000313" key="6">
    <source>
        <dbReference type="Proteomes" id="UP000287394"/>
    </source>
</evidence>
<dbReference type="EMBL" id="AP025739">
    <property type="protein sequence ID" value="BDI29819.1"/>
    <property type="molecule type" value="Genomic_DNA"/>
</dbReference>
<dbReference type="SUPFAM" id="SSF75005">
    <property type="entry name" value="Arabinanase/levansucrase/invertase"/>
    <property type="match status" value="1"/>
</dbReference>
<evidence type="ECO:0000256" key="4">
    <source>
        <dbReference type="RuleBase" id="RU361187"/>
    </source>
</evidence>
<evidence type="ECO:0000313" key="5">
    <source>
        <dbReference type="EMBL" id="BDI29819.1"/>
    </source>
</evidence>
<evidence type="ECO:0000256" key="1">
    <source>
        <dbReference type="ARBA" id="ARBA00009865"/>
    </source>
</evidence>
<reference evidence="5 6" key="1">
    <citation type="journal article" date="2019" name="Int. J. Syst. Evol. Microbiol.">
        <title>Capsulimonas corticalis gen. nov., sp. nov., an aerobic capsulated bacterium, of a novel bacterial order, Capsulimonadales ord. nov., of the class Armatimonadia of the phylum Armatimonadetes.</title>
        <authorList>
            <person name="Li J."/>
            <person name="Kudo C."/>
            <person name="Tonouchi A."/>
        </authorList>
    </citation>
    <scope>NUCLEOTIDE SEQUENCE [LARGE SCALE GENOMIC DNA]</scope>
    <source>
        <strain evidence="5 6">AX-7</strain>
    </source>
</reference>
<dbReference type="PANTHER" id="PTHR22925">
    <property type="entry name" value="GLYCOSYL HYDROLASE 43 FAMILY MEMBER"/>
    <property type="match status" value="1"/>
</dbReference>
<organism evidence="5 6">
    <name type="scientific">Capsulimonas corticalis</name>
    <dbReference type="NCBI Taxonomy" id="2219043"/>
    <lineage>
        <taxon>Bacteria</taxon>
        <taxon>Bacillati</taxon>
        <taxon>Armatimonadota</taxon>
        <taxon>Armatimonadia</taxon>
        <taxon>Capsulimonadales</taxon>
        <taxon>Capsulimonadaceae</taxon>
        <taxon>Capsulimonas</taxon>
    </lineage>
</organism>
<dbReference type="Pfam" id="PF04616">
    <property type="entry name" value="Glyco_hydro_43"/>
    <property type="match status" value="1"/>
</dbReference>
<dbReference type="PROSITE" id="PS51257">
    <property type="entry name" value="PROKAR_LIPOPROTEIN"/>
    <property type="match status" value="1"/>
</dbReference>
<protein>
    <submittedName>
        <fullName evidence="5">Uncharacterized protein</fullName>
    </submittedName>
</protein>
<keyword evidence="2 4" id="KW-0378">Hydrolase</keyword>
<evidence type="ECO:0000256" key="2">
    <source>
        <dbReference type="ARBA" id="ARBA00022801"/>
    </source>
</evidence>
<accession>A0A402D5I0</accession>
<gene>
    <name evidence="5" type="ORF">CCAX7_18700</name>
</gene>
<dbReference type="InterPro" id="IPR006710">
    <property type="entry name" value="Glyco_hydro_43"/>
</dbReference>